<organism evidence="2 3">
    <name type="scientific">Neocallimastix californiae</name>
    <dbReference type="NCBI Taxonomy" id="1754190"/>
    <lineage>
        <taxon>Eukaryota</taxon>
        <taxon>Fungi</taxon>
        <taxon>Fungi incertae sedis</taxon>
        <taxon>Chytridiomycota</taxon>
        <taxon>Chytridiomycota incertae sedis</taxon>
        <taxon>Neocallimastigomycetes</taxon>
        <taxon>Neocallimastigales</taxon>
        <taxon>Neocallimastigaceae</taxon>
        <taxon>Neocallimastix</taxon>
    </lineage>
</organism>
<feature type="region of interest" description="Disordered" evidence="1">
    <location>
        <begin position="161"/>
        <end position="180"/>
    </location>
</feature>
<keyword evidence="3" id="KW-1185">Reference proteome</keyword>
<dbReference type="Proteomes" id="UP000193920">
    <property type="component" value="Unassembled WGS sequence"/>
</dbReference>
<dbReference type="EMBL" id="MCOG01000318">
    <property type="protein sequence ID" value="ORY18657.1"/>
    <property type="molecule type" value="Genomic_DNA"/>
</dbReference>
<name>A0A1Y2A8L9_9FUNG</name>
<dbReference type="SUPFAM" id="SSF51695">
    <property type="entry name" value="PLC-like phosphodiesterases"/>
    <property type="match status" value="1"/>
</dbReference>
<dbReference type="GO" id="GO:0006629">
    <property type="term" value="P:lipid metabolic process"/>
    <property type="evidence" value="ECO:0007669"/>
    <property type="project" value="InterPro"/>
</dbReference>
<comment type="caution">
    <text evidence="2">The sequence shown here is derived from an EMBL/GenBank/DDBJ whole genome shotgun (WGS) entry which is preliminary data.</text>
</comment>
<evidence type="ECO:0000256" key="1">
    <source>
        <dbReference type="SAM" id="MobiDB-lite"/>
    </source>
</evidence>
<accession>A0A1Y2A8L9</accession>
<dbReference type="Gene3D" id="3.20.20.190">
    <property type="entry name" value="Phosphatidylinositol (PI) phosphodiesterase"/>
    <property type="match status" value="1"/>
</dbReference>
<gene>
    <name evidence="2" type="ORF">LY90DRAFT_517386</name>
</gene>
<reference evidence="2 3" key="1">
    <citation type="submission" date="2016-08" db="EMBL/GenBank/DDBJ databases">
        <title>A Parts List for Fungal Cellulosomes Revealed by Comparative Genomics.</title>
        <authorList>
            <consortium name="DOE Joint Genome Institute"/>
            <person name="Haitjema C.H."/>
            <person name="Gilmore S.P."/>
            <person name="Henske J.K."/>
            <person name="Solomon K.V."/>
            <person name="De Groot R."/>
            <person name="Kuo A."/>
            <person name="Mondo S.J."/>
            <person name="Salamov A.A."/>
            <person name="Labutti K."/>
            <person name="Zhao Z."/>
            <person name="Chiniquy J."/>
            <person name="Barry K."/>
            <person name="Brewer H.M."/>
            <person name="Purvine S.O."/>
            <person name="Wright A.T."/>
            <person name="Boxma B."/>
            <person name="Van Alen T."/>
            <person name="Hackstein J.H."/>
            <person name="Baker S.E."/>
            <person name="Grigoriev I.V."/>
            <person name="O'Malley M.A."/>
        </authorList>
    </citation>
    <scope>NUCLEOTIDE SEQUENCE [LARGE SCALE GENOMIC DNA]</scope>
    <source>
        <strain evidence="2 3">G1</strain>
    </source>
</reference>
<dbReference type="GO" id="GO:0008081">
    <property type="term" value="F:phosphoric diester hydrolase activity"/>
    <property type="evidence" value="ECO:0007669"/>
    <property type="project" value="InterPro"/>
</dbReference>
<proteinExistence type="predicted"/>
<evidence type="ECO:0000313" key="2">
    <source>
        <dbReference type="EMBL" id="ORY18657.1"/>
    </source>
</evidence>
<dbReference type="AlphaFoldDB" id="A0A1Y2A8L9"/>
<sequence length="180" mass="21182">MIFDFVHMIVELNDINKASSGQPIISRFTPYEFKNTIDKIQTLDILGQLESGISEQFYVTHDKFNFIDDVNLCSDKKEYNVLSFINVINYCDKFLMKHNTETIIIHLKLEDTAKDLEIDEVTNLINDIFDSYGDRIYDLLYFTESSDEKYENKNMPTLGEVRSKELKKKQKMPQIELKKK</sequence>
<protein>
    <submittedName>
        <fullName evidence="2">Uncharacterized protein</fullName>
    </submittedName>
</protein>
<evidence type="ECO:0000313" key="3">
    <source>
        <dbReference type="Proteomes" id="UP000193920"/>
    </source>
</evidence>
<dbReference type="InterPro" id="IPR017946">
    <property type="entry name" value="PLC-like_Pdiesterase_TIM-brl"/>
</dbReference>